<protein>
    <recommendedName>
        <fullName evidence="1">DUF7580 domain-containing protein</fullName>
    </recommendedName>
</protein>
<dbReference type="PANTHER" id="PTHR35186">
    <property type="entry name" value="ANK_REP_REGION DOMAIN-CONTAINING PROTEIN"/>
    <property type="match status" value="1"/>
</dbReference>
<feature type="domain" description="DUF7580" evidence="1">
    <location>
        <begin position="293"/>
        <end position="450"/>
    </location>
</feature>
<evidence type="ECO:0000259" key="1">
    <source>
        <dbReference type="Pfam" id="PF24476"/>
    </source>
</evidence>
<accession>A0ABR1WW83</accession>
<dbReference type="EMBL" id="JAQQWL010000002">
    <property type="protein sequence ID" value="KAK8087427.1"/>
    <property type="molecule type" value="Genomic_DNA"/>
</dbReference>
<reference evidence="2 3" key="1">
    <citation type="submission" date="2023-01" db="EMBL/GenBank/DDBJ databases">
        <title>Analysis of 21 Apiospora genomes using comparative genomics revels a genus with tremendous synthesis potential of carbohydrate active enzymes and secondary metabolites.</title>
        <authorList>
            <person name="Sorensen T."/>
        </authorList>
    </citation>
    <scope>NUCLEOTIDE SEQUENCE [LARGE SCALE GENOMIC DNA]</scope>
    <source>
        <strain evidence="2 3">CBS 135458</strain>
    </source>
</reference>
<dbReference type="Proteomes" id="UP001480595">
    <property type="component" value="Unassembled WGS sequence"/>
</dbReference>
<dbReference type="RefSeq" id="XP_066721951.1">
    <property type="nucleotide sequence ID" value="XM_066853810.1"/>
</dbReference>
<dbReference type="PANTHER" id="PTHR35186:SF4">
    <property type="entry name" value="PRION-INHIBITION AND PROPAGATION HELO DOMAIN-CONTAINING PROTEIN"/>
    <property type="match status" value="1"/>
</dbReference>
<dbReference type="Pfam" id="PF24476">
    <property type="entry name" value="DUF7580"/>
    <property type="match status" value="1"/>
</dbReference>
<gene>
    <name evidence="2" type="ORF">PG994_002401</name>
</gene>
<name>A0ABR1WW83_9PEZI</name>
<evidence type="ECO:0000313" key="2">
    <source>
        <dbReference type="EMBL" id="KAK8087427.1"/>
    </source>
</evidence>
<proteinExistence type="predicted"/>
<comment type="caution">
    <text evidence="2">The sequence shown here is derived from an EMBL/GenBank/DDBJ whole genome shotgun (WGS) entry which is preliminary data.</text>
</comment>
<evidence type="ECO:0000313" key="3">
    <source>
        <dbReference type="Proteomes" id="UP001480595"/>
    </source>
</evidence>
<sequence length="489" mass="55280">MATFIQWQGQLDTLLFRLKNQKLSFFFDILELLRSASIEDVVENPDITETECLLILHDAKTGAYLQAYLGQHYDAFLEILRRYEDCLKLIARKLKHVRRLPKVTKDDLLALLAANPPGYKGFAFQQRISFTIEKTRLTQLIEELNEDRLSLKTIIKGMRSQQEHTTNEPSKDSHKLANLLGQVQGHAQSLFSAVYRSCECSCPRRHRVLLQLHNRIPPTKVRRNASSRKTNPATFKLVVGMGDVLLEAIVQAGAASISPQPTKTGLSNVHFSLSNDCFGLLDGQSHNSRFLGDSLTLAEVLRRGSDNETARISYKEQTFLALDIARSVVQLRETLWLGSPFTSHALLVIIPAKKNLGFSTKPFVEQTPESTKSAQVSPDPEAVLCELAILLLELWHHRPLELWCANMEEMDISTPHCRLTAAISWVKATSERIPLHHLDAIEGCIALCCGRQRLWGDQEFLKIYCENVIIPLQESCRAWDAYEGWSEAP</sequence>
<dbReference type="GeneID" id="92086873"/>
<dbReference type="InterPro" id="IPR056002">
    <property type="entry name" value="DUF7580"/>
</dbReference>
<keyword evidence="3" id="KW-1185">Reference proteome</keyword>
<organism evidence="2 3">
    <name type="scientific">Apiospora phragmitis</name>
    <dbReference type="NCBI Taxonomy" id="2905665"/>
    <lineage>
        <taxon>Eukaryota</taxon>
        <taxon>Fungi</taxon>
        <taxon>Dikarya</taxon>
        <taxon>Ascomycota</taxon>
        <taxon>Pezizomycotina</taxon>
        <taxon>Sordariomycetes</taxon>
        <taxon>Xylariomycetidae</taxon>
        <taxon>Amphisphaeriales</taxon>
        <taxon>Apiosporaceae</taxon>
        <taxon>Apiospora</taxon>
    </lineage>
</organism>